<comment type="caution">
    <text evidence="3">The sequence shown here is derived from an EMBL/GenBank/DDBJ whole genome shotgun (WGS) entry which is preliminary data.</text>
</comment>
<keyword evidence="4" id="KW-1185">Reference proteome</keyword>
<feature type="signal peptide" evidence="1">
    <location>
        <begin position="1"/>
        <end position="34"/>
    </location>
</feature>
<organism evidence="3 4">
    <name type="scientific">Edaphobacter modestus</name>
    <dbReference type="NCBI Taxonomy" id="388466"/>
    <lineage>
        <taxon>Bacteria</taxon>
        <taxon>Pseudomonadati</taxon>
        <taxon>Acidobacteriota</taxon>
        <taxon>Terriglobia</taxon>
        <taxon>Terriglobales</taxon>
        <taxon>Acidobacteriaceae</taxon>
        <taxon>Edaphobacter</taxon>
    </lineage>
</organism>
<gene>
    <name evidence="3" type="ORF">BDD14_0430</name>
</gene>
<evidence type="ECO:0000256" key="1">
    <source>
        <dbReference type="SAM" id="SignalP"/>
    </source>
</evidence>
<dbReference type="EMBL" id="SHKW01000001">
    <property type="protein sequence ID" value="RZU39101.1"/>
    <property type="molecule type" value="Genomic_DNA"/>
</dbReference>
<dbReference type="OrthoDB" id="108116at2"/>
<sequence>MRFKSFRNRPPSNTRITLIALAAIVAFSSIHAIAQETLYSDYPQKRGKVESLQWNDLPSWMTLSMELRGRTEGQTSFNYTQNGDRIYELTRAYGAVEVRPTSFLTGYLQFMDTHALGLPTHVVAANMRDAFDLRQGYLDFHERPGGVPIEIIAGRQELKFGSERIIGISDWTNNSRTWDGFDARIGDKNRIDLFSTSVVAVHPTSLDKHGAGLNFHGAYGSITTWIPKVHLSPYVLVHTARGVTSNQGIKGNEIETTFGAEIEGALPAHFAYEANASLQRGSYSNNSIHAGQTFDKLSYTLAKVPWTPRIGGEFDYATGNNNANSNVIATYDQSYPSNHNAFGLVDLFGYQNIRQERINLDLGPSKNFTMLFQGGFLNLAQKNDSIYSSSGSVTLKPPTGGFATTSLGQEFDASAKYVYHDHIVANIGVGHLFPGEVLVDNKHGAAETIGYFSLTYRFRVDKQSETSTTQK</sequence>
<protein>
    <submittedName>
        <fullName evidence="3">Alginate export protein</fullName>
    </submittedName>
</protein>
<accession>A0A4Q7YQF4</accession>
<dbReference type="InterPro" id="IPR025388">
    <property type="entry name" value="Alginate_export_dom"/>
</dbReference>
<dbReference type="RefSeq" id="WP_130417366.1">
    <property type="nucleotide sequence ID" value="NZ_SHKW01000001.1"/>
</dbReference>
<reference evidence="3 4" key="1">
    <citation type="submission" date="2019-02" db="EMBL/GenBank/DDBJ databases">
        <title>Genomic Encyclopedia of Archaeal and Bacterial Type Strains, Phase II (KMG-II): from individual species to whole genera.</title>
        <authorList>
            <person name="Goeker M."/>
        </authorList>
    </citation>
    <scope>NUCLEOTIDE SEQUENCE [LARGE SCALE GENOMIC DNA]</scope>
    <source>
        <strain evidence="3 4">DSM 18101</strain>
    </source>
</reference>
<feature type="domain" description="Alginate export" evidence="2">
    <location>
        <begin position="61"/>
        <end position="449"/>
    </location>
</feature>
<feature type="chain" id="PRO_5020626301" evidence="1">
    <location>
        <begin position="35"/>
        <end position="471"/>
    </location>
</feature>
<evidence type="ECO:0000313" key="4">
    <source>
        <dbReference type="Proteomes" id="UP000292958"/>
    </source>
</evidence>
<keyword evidence="1" id="KW-0732">Signal</keyword>
<evidence type="ECO:0000313" key="3">
    <source>
        <dbReference type="EMBL" id="RZU39101.1"/>
    </source>
</evidence>
<dbReference type="Gene3D" id="2.40.160.100">
    <property type="match status" value="1"/>
</dbReference>
<dbReference type="Proteomes" id="UP000292958">
    <property type="component" value="Unassembled WGS sequence"/>
</dbReference>
<proteinExistence type="predicted"/>
<dbReference type="Pfam" id="PF13372">
    <property type="entry name" value="Alginate_exp"/>
    <property type="match status" value="1"/>
</dbReference>
<name>A0A4Q7YQF4_9BACT</name>
<evidence type="ECO:0000259" key="2">
    <source>
        <dbReference type="Pfam" id="PF13372"/>
    </source>
</evidence>
<dbReference type="InterPro" id="IPR053728">
    <property type="entry name" value="Alginate_Permeability_Chnl"/>
</dbReference>
<dbReference type="AlphaFoldDB" id="A0A4Q7YQF4"/>